<accession>A0A4P6L502</accession>
<proteinExistence type="predicted"/>
<dbReference type="InterPro" id="IPR003660">
    <property type="entry name" value="HAMP_dom"/>
</dbReference>
<keyword evidence="4" id="KW-1185">Reference proteome</keyword>
<dbReference type="OrthoDB" id="114218at2"/>
<evidence type="ECO:0000259" key="2">
    <source>
        <dbReference type="PROSITE" id="PS50885"/>
    </source>
</evidence>
<evidence type="ECO:0000256" key="1">
    <source>
        <dbReference type="SAM" id="Phobius"/>
    </source>
</evidence>
<dbReference type="RefSeq" id="WP_130189808.1">
    <property type="nucleotide sequence ID" value="NZ_CP035913.1"/>
</dbReference>
<dbReference type="Proteomes" id="UP000290637">
    <property type="component" value="Chromosome"/>
</dbReference>
<dbReference type="SMART" id="SM00304">
    <property type="entry name" value="HAMP"/>
    <property type="match status" value="1"/>
</dbReference>
<evidence type="ECO:0000313" key="4">
    <source>
        <dbReference type="Proteomes" id="UP000290637"/>
    </source>
</evidence>
<dbReference type="AlphaFoldDB" id="A0A4P6L502"/>
<dbReference type="Pfam" id="PF11845">
    <property type="entry name" value="Tll0287-like"/>
    <property type="match status" value="1"/>
</dbReference>
<dbReference type="KEGG" id="plue:EWM63_30130"/>
<keyword evidence="1" id="KW-1133">Transmembrane helix</keyword>
<name>A0A4P6L502_9BURK</name>
<organism evidence="3 4">
    <name type="scientific">Pseudoduganella lutea</name>
    <dbReference type="NCBI Taxonomy" id="321985"/>
    <lineage>
        <taxon>Bacteria</taxon>
        <taxon>Pseudomonadati</taxon>
        <taxon>Pseudomonadota</taxon>
        <taxon>Betaproteobacteria</taxon>
        <taxon>Burkholderiales</taxon>
        <taxon>Oxalobacteraceae</taxon>
        <taxon>Telluria group</taxon>
        <taxon>Pseudoduganella</taxon>
    </lineage>
</organism>
<dbReference type="InterPro" id="IPR021796">
    <property type="entry name" value="Tll0287-like_dom"/>
</dbReference>
<dbReference type="Pfam" id="PF00672">
    <property type="entry name" value="HAMP"/>
    <property type="match status" value="1"/>
</dbReference>
<sequence>MRLSIAAKFNLVFVSIFAVGFIAAGVVADRLLQRSARQETLQNARLLLEAAMSVRGYTAGQIAPLLRNQMKFQFHPQSVPSYSAVETMNVILKSYPDFTYKEATLNPTNLRDKAADWEVDIVQALRRRAELKEFIGERDTPTGRSLYIARPLQIKDPACLSCHTTAAMAPKTMVDIYGPNNGFGWKLNEVIGAQVVSVPMTVPLRRADTIFRTFMLSLAGVFLAVFVALNVMVHLFVTRRIRRLATVADQVSMGNFEADEVAVRGNDELSTLARSFNRMRTSLASAMKMLDE</sequence>
<dbReference type="Gene3D" id="6.10.340.10">
    <property type="match status" value="1"/>
</dbReference>
<dbReference type="GO" id="GO:0007165">
    <property type="term" value="P:signal transduction"/>
    <property type="evidence" value="ECO:0007669"/>
    <property type="project" value="InterPro"/>
</dbReference>
<protein>
    <submittedName>
        <fullName evidence="3">DUF3365 domain-containing protein</fullName>
    </submittedName>
</protein>
<dbReference type="PROSITE" id="PS50885">
    <property type="entry name" value="HAMP"/>
    <property type="match status" value="1"/>
</dbReference>
<feature type="transmembrane region" description="Helical" evidence="1">
    <location>
        <begin position="214"/>
        <end position="237"/>
    </location>
</feature>
<keyword evidence="1" id="KW-0812">Transmembrane</keyword>
<gene>
    <name evidence="3" type="ORF">EWM63_30130</name>
</gene>
<reference evidence="3 4" key="1">
    <citation type="submission" date="2019-02" db="EMBL/GenBank/DDBJ databases">
        <title>Draft Genome Sequences of Six Type Strains of the Genus Massilia.</title>
        <authorList>
            <person name="Miess H."/>
            <person name="Frediansyhah A."/>
            <person name="Gross H."/>
        </authorList>
    </citation>
    <scope>NUCLEOTIDE SEQUENCE [LARGE SCALE GENOMIC DNA]</scope>
    <source>
        <strain evidence="3 4">DSM 17473</strain>
    </source>
</reference>
<dbReference type="CDD" id="cd06225">
    <property type="entry name" value="HAMP"/>
    <property type="match status" value="1"/>
</dbReference>
<evidence type="ECO:0000313" key="3">
    <source>
        <dbReference type="EMBL" id="QBE66701.1"/>
    </source>
</evidence>
<dbReference type="EMBL" id="CP035913">
    <property type="protein sequence ID" value="QBE66701.1"/>
    <property type="molecule type" value="Genomic_DNA"/>
</dbReference>
<keyword evidence="1" id="KW-0472">Membrane</keyword>
<feature type="domain" description="HAMP" evidence="2">
    <location>
        <begin position="235"/>
        <end position="288"/>
    </location>
</feature>
<dbReference type="GO" id="GO:0016020">
    <property type="term" value="C:membrane"/>
    <property type="evidence" value="ECO:0007669"/>
    <property type="project" value="InterPro"/>
</dbReference>
<dbReference type="SUPFAM" id="SSF158472">
    <property type="entry name" value="HAMP domain-like"/>
    <property type="match status" value="1"/>
</dbReference>